<sequence>MLFESDKQSSPIHYVETDPFSNSTIDFARSVQWRSKWCSTVVLQWCSSGALHLQWVASHTGVPDNERANSRANTTSRSFLWHSRPHATISQQPLTTLSEKNLKDLKGQQKKARWPSTLQPDVTRPPRWLGFAWDLPPKWTICRQYGRRSPPAPNLSICLMALLQAAGKLAVIWLNSH</sequence>
<comment type="caution">
    <text evidence="1">The sequence shown here is derived from an EMBL/GenBank/DDBJ whole genome shotgun (WGS) entry which is preliminary data.</text>
</comment>
<evidence type="ECO:0000313" key="2">
    <source>
        <dbReference type="Proteomes" id="UP001054837"/>
    </source>
</evidence>
<gene>
    <name evidence="1" type="ORF">CDAR_514461</name>
</gene>
<proteinExistence type="predicted"/>
<protein>
    <recommendedName>
        <fullName evidence="3">RNase H type-1 domain-containing protein</fullName>
    </recommendedName>
</protein>
<organism evidence="1 2">
    <name type="scientific">Caerostris darwini</name>
    <dbReference type="NCBI Taxonomy" id="1538125"/>
    <lineage>
        <taxon>Eukaryota</taxon>
        <taxon>Metazoa</taxon>
        <taxon>Ecdysozoa</taxon>
        <taxon>Arthropoda</taxon>
        <taxon>Chelicerata</taxon>
        <taxon>Arachnida</taxon>
        <taxon>Araneae</taxon>
        <taxon>Araneomorphae</taxon>
        <taxon>Entelegynae</taxon>
        <taxon>Araneoidea</taxon>
        <taxon>Araneidae</taxon>
        <taxon>Caerostris</taxon>
    </lineage>
</organism>
<evidence type="ECO:0000313" key="1">
    <source>
        <dbReference type="EMBL" id="GIY20535.1"/>
    </source>
</evidence>
<keyword evidence="2" id="KW-1185">Reference proteome</keyword>
<accession>A0AAV4RFS4</accession>
<evidence type="ECO:0008006" key="3">
    <source>
        <dbReference type="Google" id="ProtNLM"/>
    </source>
</evidence>
<dbReference type="AlphaFoldDB" id="A0AAV4RFS4"/>
<reference evidence="1 2" key="1">
    <citation type="submission" date="2021-06" db="EMBL/GenBank/DDBJ databases">
        <title>Caerostris darwini draft genome.</title>
        <authorList>
            <person name="Kono N."/>
            <person name="Arakawa K."/>
        </authorList>
    </citation>
    <scope>NUCLEOTIDE SEQUENCE [LARGE SCALE GENOMIC DNA]</scope>
</reference>
<dbReference type="EMBL" id="BPLQ01006185">
    <property type="protein sequence ID" value="GIY20535.1"/>
    <property type="molecule type" value="Genomic_DNA"/>
</dbReference>
<name>A0AAV4RFS4_9ARAC</name>
<dbReference type="Proteomes" id="UP001054837">
    <property type="component" value="Unassembled WGS sequence"/>
</dbReference>